<dbReference type="InterPro" id="IPR009056">
    <property type="entry name" value="Cyt_c-like_dom"/>
</dbReference>
<evidence type="ECO:0000256" key="2">
    <source>
        <dbReference type="ARBA" id="ARBA00022723"/>
    </source>
</evidence>
<evidence type="ECO:0000256" key="3">
    <source>
        <dbReference type="ARBA" id="ARBA00023004"/>
    </source>
</evidence>
<dbReference type="PROSITE" id="PS51007">
    <property type="entry name" value="CYTC"/>
    <property type="match status" value="1"/>
</dbReference>
<evidence type="ECO:0000256" key="5">
    <source>
        <dbReference type="SAM" id="MobiDB-lite"/>
    </source>
</evidence>
<dbReference type="Pfam" id="PF13442">
    <property type="entry name" value="Cytochrome_CBB3"/>
    <property type="match status" value="1"/>
</dbReference>
<dbReference type="PANTHER" id="PTHR35008">
    <property type="entry name" value="BLL4482 PROTEIN-RELATED"/>
    <property type="match status" value="1"/>
</dbReference>
<dbReference type="PANTHER" id="PTHR35008:SF8">
    <property type="entry name" value="ALCOHOL DEHYDROGENASE CYTOCHROME C SUBUNIT"/>
    <property type="match status" value="1"/>
</dbReference>
<evidence type="ECO:0000313" key="7">
    <source>
        <dbReference type="EMBL" id="WHS96707.1"/>
    </source>
</evidence>
<accession>A0ABY8TFW7</accession>
<dbReference type="RefSeq" id="WP_234706386.1">
    <property type="nucleotide sequence ID" value="NZ_CP140299.1"/>
</dbReference>
<dbReference type="InterPro" id="IPR051459">
    <property type="entry name" value="Cytochrome_c-type_DH"/>
</dbReference>
<evidence type="ECO:0000259" key="6">
    <source>
        <dbReference type="PROSITE" id="PS51007"/>
    </source>
</evidence>
<dbReference type="Gene3D" id="1.10.760.10">
    <property type="entry name" value="Cytochrome c-like domain"/>
    <property type="match status" value="1"/>
</dbReference>
<geneLocation type="plasmid" evidence="7 8">
    <name>pSkuCCBAU71714a</name>
</geneLocation>
<keyword evidence="3 4" id="KW-0408">Iron</keyword>
<sequence length="135" mass="13832">MDRAAVASGERPGAKPPTPVPAHSRELSGSELYEVSCSACHGPKGGGVEGLVPPLAGNATLASGEPEYLIQTICNGVRAEESRTGAGMPPFNQKLSNGQIAALSTYVRDIAGNTDSPIEAENAACERRASTPGEE</sequence>
<dbReference type="EMBL" id="CP120366">
    <property type="protein sequence ID" value="WHS96707.1"/>
    <property type="molecule type" value="Genomic_DNA"/>
</dbReference>
<keyword evidence="1 4" id="KW-0349">Heme</keyword>
<organism evidence="7 8">
    <name type="scientific">Sinorhizobium kummerowiae</name>
    <dbReference type="NCBI Taxonomy" id="158892"/>
    <lineage>
        <taxon>Bacteria</taxon>
        <taxon>Pseudomonadati</taxon>
        <taxon>Pseudomonadota</taxon>
        <taxon>Alphaproteobacteria</taxon>
        <taxon>Hyphomicrobiales</taxon>
        <taxon>Rhizobiaceae</taxon>
        <taxon>Sinorhizobium/Ensifer group</taxon>
        <taxon>Sinorhizobium</taxon>
    </lineage>
</organism>
<keyword evidence="8" id="KW-1185">Reference proteome</keyword>
<gene>
    <name evidence="7" type="ORF">PZL22_006010</name>
</gene>
<feature type="domain" description="Cytochrome c" evidence="6">
    <location>
        <begin position="24"/>
        <end position="111"/>
    </location>
</feature>
<name>A0ABY8TFW7_9HYPH</name>
<evidence type="ECO:0000256" key="1">
    <source>
        <dbReference type="ARBA" id="ARBA00022617"/>
    </source>
</evidence>
<dbReference type="SUPFAM" id="SSF46626">
    <property type="entry name" value="Cytochrome c"/>
    <property type="match status" value="1"/>
</dbReference>
<feature type="region of interest" description="Disordered" evidence="5">
    <location>
        <begin position="1"/>
        <end position="26"/>
    </location>
</feature>
<dbReference type="Proteomes" id="UP001233264">
    <property type="component" value="Plasmid pSkuCCBAU71714a"/>
</dbReference>
<keyword evidence="7" id="KW-0614">Plasmid</keyword>
<protein>
    <submittedName>
        <fullName evidence="7">Cytochrome c</fullName>
    </submittedName>
</protein>
<dbReference type="InterPro" id="IPR036909">
    <property type="entry name" value="Cyt_c-like_dom_sf"/>
</dbReference>
<evidence type="ECO:0000256" key="4">
    <source>
        <dbReference type="PROSITE-ProRule" id="PRU00433"/>
    </source>
</evidence>
<evidence type="ECO:0000313" key="8">
    <source>
        <dbReference type="Proteomes" id="UP001233264"/>
    </source>
</evidence>
<reference evidence="7 8" key="1">
    <citation type="submission" date="2023-03" db="EMBL/GenBank/DDBJ databases">
        <authorList>
            <person name="Menendez E."/>
            <person name="Kaur S."/>
            <person name="Flores-Felix J.D."/>
            <person name="diCenzo G.C."/>
            <person name="Peix A."/>
            <person name="Velazquez E."/>
        </authorList>
    </citation>
    <scope>NUCLEOTIDE SEQUENCE [LARGE SCALE GENOMIC DNA]</scope>
    <source>
        <strain evidence="7 8">CCBAU 71714</strain>
        <plasmid evidence="7 8">pSkuCCBAU71714a</plasmid>
    </source>
</reference>
<proteinExistence type="predicted"/>
<keyword evidence="2 4" id="KW-0479">Metal-binding</keyword>